<sequence>MFEKLQRLRIAIPALILTAALVNFGAQLAFGNFARNTVTEVSELTVSQNKAGSILETLIELQRGIELDVLHVQESLTDLSATRGMDGLDDGADLAAKSADELRRRVADVAKLASDAKLPEVRSSVELLLPRFEAFYALGRKMTQAYVDGGPELGNKMMPEFDEASDALQKEMDASTKAISNLKAKRDAQLVENVQSMRDNEQSLLLMMALNSGFALFMSGLTIAFVLLWVVRPLGRITERTLRVADGQLDLDIPHVGRKDEIGELARSVEVFKQNGVERMELQAEADRARKIREEERLSRDIVQLEEARNLKSVVDNLGAGLARLADFNVRMTIDEPFVAQFEVLRNDFNNSIAAFQTTLEQVMSSTTQVLASSQEMREAADNLSRRTEQQAASVEETSAALAQITATVSSSVENVIETRNLVREAKTCTDTSGQVVQNAVAAMKRIEGMSAEIGNIIDVIDQIAFQTNLLALNAGVEAARAGDAGKGFAVVAQEVRELAQRSAKAAKEISNLIDNSTRAVEEGVSMVEDTGHALEKISQFVAAIDERVETIATASREQSLGLNEIQAAIGSIDQMTQQNTSMVEESSSISATLAQSAEHLANLVDRFQINAGNTVQQDRRKRAA</sequence>
<evidence type="ECO:0000259" key="8">
    <source>
        <dbReference type="PROSITE" id="PS50885"/>
    </source>
</evidence>
<dbReference type="GO" id="GO:0016020">
    <property type="term" value="C:membrane"/>
    <property type="evidence" value="ECO:0007669"/>
    <property type="project" value="UniProtKB-SubCell"/>
</dbReference>
<proteinExistence type="inferred from homology"/>
<evidence type="ECO:0000256" key="6">
    <source>
        <dbReference type="SAM" id="Phobius"/>
    </source>
</evidence>
<dbReference type="SMART" id="SM00304">
    <property type="entry name" value="HAMP"/>
    <property type="match status" value="1"/>
</dbReference>
<evidence type="ECO:0000259" key="7">
    <source>
        <dbReference type="PROSITE" id="PS50111"/>
    </source>
</evidence>
<evidence type="ECO:0000313" key="9">
    <source>
        <dbReference type="EMBL" id="MBB4144405.1"/>
    </source>
</evidence>
<dbReference type="InterPro" id="IPR003660">
    <property type="entry name" value="HAMP_dom"/>
</dbReference>
<dbReference type="GO" id="GO:0007165">
    <property type="term" value="P:signal transduction"/>
    <property type="evidence" value="ECO:0007669"/>
    <property type="project" value="UniProtKB-KW"/>
</dbReference>
<feature type="domain" description="Methyl-accepting transducer" evidence="7">
    <location>
        <begin position="366"/>
        <end position="595"/>
    </location>
</feature>
<keyword evidence="5" id="KW-0175">Coiled coil</keyword>
<organism evidence="9 10">
    <name type="scientific">Rhizobium rhizoryzae</name>
    <dbReference type="NCBI Taxonomy" id="451876"/>
    <lineage>
        <taxon>Bacteria</taxon>
        <taxon>Pseudomonadati</taxon>
        <taxon>Pseudomonadota</taxon>
        <taxon>Alphaproteobacteria</taxon>
        <taxon>Hyphomicrobiales</taxon>
        <taxon>Rhizobiaceae</taxon>
        <taxon>Rhizobium/Agrobacterium group</taxon>
        <taxon>Rhizobium</taxon>
    </lineage>
</organism>
<feature type="domain" description="HAMP" evidence="8">
    <location>
        <begin position="228"/>
        <end position="281"/>
    </location>
</feature>
<dbReference type="PANTHER" id="PTHR43531">
    <property type="entry name" value="PROTEIN ICFG"/>
    <property type="match status" value="1"/>
</dbReference>
<comment type="similarity">
    <text evidence="3">Belongs to the methyl-accepting chemotaxis (MCP) protein family.</text>
</comment>
<dbReference type="EMBL" id="JACIEC010000003">
    <property type="protein sequence ID" value="MBB4144405.1"/>
    <property type="molecule type" value="Genomic_DNA"/>
</dbReference>
<dbReference type="Gene3D" id="1.10.8.500">
    <property type="entry name" value="HAMP domain in histidine kinase"/>
    <property type="match status" value="1"/>
</dbReference>
<dbReference type="GO" id="GO:0006935">
    <property type="term" value="P:chemotaxis"/>
    <property type="evidence" value="ECO:0007669"/>
    <property type="project" value="UniProtKB-KW"/>
</dbReference>
<reference evidence="9 10" key="1">
    <citation type="submission" date="2020-08" db="EMBL/GenBank/DDBJ databases">
        <title>Genomic Encyclopedia of Type Strains, Phase IV (KMG-IV): sequencing the most valuable type-strain genomes for metagenomic binning, comparative biology and taxonomic classification.</title>
        <authorList>
            <person name="Goeker M."/>
        </authorList>
    </citation>
    <scope>NUCLEOTIDE SEQUENCE [LARGE SCALE GENOMIC DNA]</scope>
    <source>
        <strain evidence="9 10">DSM 29514</strain>
    </source>
</reference>
<comment type="caution">
    <text evidence="9">The sequence shown here is derived from an EMBL/GenBank/DDBJ whole genome shotgun (WGS) entry which is preliminary data.</text>
</comment>
<dbReference type="PRINTS" id="PR00260">
    <property type="entry name" value="CHEMTRNSDUCR"/>
</dbReference>
<keyword evidence="4" id="KW-0807">Transducer</keyword>
<comment type="subcellular location">
    <subcellularLocation>
        <location evidence="1">Membrane</location>
    </subcellularLocation>
</comment>
<protein>
    <submittedName>
        <fullName evidence="9">Methyl-accepting chemotaxis protein</fullName>
    </submittedName>
</protein>
<dbReference type="SMART" id="SM00283">
    <property type="entry name" value="MA"/>
    <property type="match status" value="1"/>
</dbReference>
<evidence type="ECO:0000256" key="3">
    <source>
        <dbReference type="ARBA" id="ARBA00029447"/>
    </source>
</evidence>
<dbReference type="InterPro" id="IPR051310">
    <property type="entry name" value="MCP_chemotaxis"/>
</dbReference>
<keyword evidence="6" id="KW-0812">Transmembrane</keyword>
<feature type="transmembrane region" description="Helical" evidence="6">
    <location>
        <begin position="204"/>
        <end position="231"/>
    </location>
</feature>
<dbReference type="Proteomes" id="UP000519897">
    <property type="component" value="Unassembled WGS sequence"/>
</dbReference>
<evidence type="ECO:0000313" key="10">
    <source>
        <dbReference type="Proteomes" id="UP000519897"/>
    </source>
</evidence>
<dbReference type="RefSeq" id="WP_165131281.1">
    <property type="nucleotide sequence ID" value="NZ_CP049249.1"/>
</dbReference>
<dbReference type="PROSITE" id="PS50111">
    <property type="entry name" value="CHEMOTAXIS_TRANSDUC_2"/>
    <property type="match status" value="1"/>
</dbReference>
<dbReference type="Pfam" id="PF00015">
    <property type="entry name" value="MCPsignal"/>
    <property type="match status" value="1"/>
</dbReference>
<dbReference type="CDD" id="cd06225">
    <property type="entry name" value="HAMP"/>
    <property type="match status" value="1"/>
</dbReference>
<evidence type="ECO:0000256" key="5">
    <source>
        <dbReference type="SAM" id="Coils"/>
    </source>
</evidence>
<dbReference type="Pfam" id="PF00672">
    <property type="entry name" value="HAMP"/>
    <property type="match status" value="1"/>
</dbReference>
<gene>
    <name evidence="9" type="ORF">GGQ72_002962</name>
</gene>
<dbReference type="PROSITE" id="PS50885">
    <property type="entry name" value="HAMP"/>
    <property type="match status" value="1"/>
</dbReference>
<evidence type="ECO:0000256" key="4">
    <source>
        <dbReference type="PROSITE-ProRule" id="PRU00284"/>
    </source>
</evidence>
<dbReference type="PANTHER" id="PTHR43531:SF11">
    <property type="entry name" value="METHYL-ACCEPTING CHEMOTAXIS PROTEIN 3"/>
    <property type="match status" value="1"/>
</dbReference>
<feature type="coiled-coil region" evidence="5">
    <location>
        <begin position="277"/>
        <end position="308"/>
    </location>
</feature>
<dbReference type="InterPro" id="IPR004089">
    <property type="entry name" value="MCPsignal_dom"/>
</dbReference>
<dbReference type="Gene3D" id="1.10.287.950">
    <property type="entry name" value="Methyl-accepting chemotaxis protein"/>
    <property type="match status" value="1"/>
</dbReference>
<accession>A0A7W6PT30</accession>
<dbReference type="FunFam" id="1.10.287.950:FF:000001">
    <property type="entry name" value="Methyl-accepting chemotaxis sensory transducer"/>
    <property type="match status" value="1"/>
</dbReference>
<keyword evidence="6" id="KW-1133">Transmembrane helix</keyword>
<name>A0A7W6PT30_9HYPH</name>
<dbReference type="InterPro" id="IPR004090">
    <property type="entry name" value="Chemotax_Me-accpt_rcpt"/>
</dbReference>
<dbReference type="SUPFAM" id="SSF58104">
    <property type="entry name" value="Methyl-accepting chemotaxis protein (MCP) signaling domain"/>
    <property type="match status" value="1"/>
</dbReference>
<keyword evidence="2" id="KW-0145">Chemotaxis</keyword>
<evidence type="ECO:0000256" key="1">
    <source>
        <dbReference type="ARBA" id="ARBA00004370"/>
    </source>
</evidence>
<dbReference type="CDD" id="cd11386">
    <property type="entry name" value="MCP_signal"/>
    <property type="match status" value="1"/>
</dbReference>
<evidence type="ECO:0000256" key="2">
    <source>
        <dbReference type="ARBA" id="ARBA00022500"/>
    </source>
</evidence>
<dbReference type="AlphaFoldDB" id="A0A7W6PT30"/>
<dbReference type="GO" id="GO:0004888">
    <property type="term" value="F:transmembrane signaling receptor activity"/>
    <property type="evidence" value="ECO:0007669"/>
    <property type="project" value="InterPro"/>
</dbReference>
<keyword evidence="10" id="KW-1185">Reference proteome</keyword>
<keyword evidence="6" id="KW-0472">Membrane</keyword>